<feature type="transmembrane region" description="Helical" evidence="5">
    <location>
        <begin position="36"/>
        <end position="54"/>
    </location>
</feature>
<dbReference type="AlphaFoldDB" id="A0A5P8VTN8"/>
<dbReference type="CDD" id="cd13128">
    <property type="entry name" value="MATE_Wzx_like"/>
    <property type="match status" value="1"/>
</dbReference>
<keyword evidence="2 5" id="KW-0812">Transmembrane</keyword>
<sequence>MLDKYKTQILFSFRHKFGSEKLAVIHNIAWLFIDRILRMGFGLVLGVWIARYLGVQQFGIFNYATAFVALFNPLTNLGLDSLVIRSIMRNPEAKDQILGTAFWLKLGGGIGCVLLTVSSIFILRQNDQLTVGLVAILATAGIFSAFDTIDIWFQSQVQSKYTIVAKNTAFIIIALLKVALIKMHAPLLAFAWAGLAEIGLGAAGLILVYKVKGYSLWLWRWNFPLARTLLKESWPLMLSGLTIMIYMKIDQIMLGEMIGVSAVGLYSAASRISEVWYFIPMAIASSVTPSIFAAKEVSEELYYQRIKKLIRGLVLISIVVALPMSFLSETIITLLFSNGYTTAGLILAIHIWASLFVFMGVATSSWFVAEGLTHLSLRRTLIGAITNVLLNLLLIPHYAGVGAAIATVFSQAVASFLSNATNAKSRKIFKVQIQCLLPFD</sequence>
<evidence type="ECO:0000313" key="6">
    <source>
        <dbReference type="EMBL" id="QFS43259.1"/>
    </source>
</evidence>
<organism evidence="6 7">
    <name type="scientific">Nostoc sphaeroides CCNUC1</name>
    <dbReference type="NCBI Taxonomy" id="2653204"/>
    <lineage>
        <taxon>Bacteria</taxon>
        <taxon>Bacillati</taxon>
        <taxon>Cyanobacteriota</taxon>
        <taxon>Cyanophyceae</taxon>
        <taxon>Nostocales</taxon>
        <taxon>Nostocaceae</taxon>
        <taxon>Nostoc</taxon>
    </lineage>
</organism>
<evidence type="ECO:0000256" key="1">
    <source>
        <dbReference type="ARBA" id="ARBA00004141"/>
    </source>
</evidence>
<feature type="transmembrane region" description="Helical" evidence="5">
    <location>
        <begin position="343"/>
        <end position="369"/>
    </location>
</feature>
<evidence type="ECO:0000313" key="7">
    <source>
        <dbReference type="Proteomes" id="UP000326678"/>
    </source>
</evidence>
<comment type="subcellular location">
    <subcellularLocation>
        <location evidence="1">Membrane</location>
        <topology evidence="1">Multi-pass membrane protein</topology>
    </subcellularLocation>
</comment>
<feature type="transmembrane region" description="Helical" evidence="5">
    <location>
        <begin position="129"/>
        <end position="149"/>
    </location>
</feature>
<protein>
    <submittedName>
        <fullName evidence="6">Flippase</fullName>
    </submittedName>
</protein>
<evidence type="ECO:0000256" key="4">
    <source>
        <dbReference type="ARBA" id="ARBA00023136"/>
    </source>
</evidence>
<name>A0A5P8VTN8_9NOSO</name>
<dbReference type="KEGG" id="nsh:GXM_00732"/>
<dbReference type="InterPro" id="IPR002797">
    <property type="entry name" value="Polysacc_synth"/>
</dbReference>
<dbReference type="PANTHER" id="PTHR43424">
    <property type="entry name" value="LOCUS PUTATIVE PROTEIN 1-RELATED"/>
    <property type="match status" value="1"/>
</dbReference>
<keyword evidence="3 5" id="KW-1133">Transmembrane helix</keyword>
<feature type="transmembrane region" description="Helical" evidence="5">
    <location>
        <begin position="161"/>
        <end position="181"/>
    </location>
</feature>
<feature type="transmembrane region" description="Helical" evidence="5">
    <location>
        <begin position="100"/>
        <end position="123"/>
    </location>
</feature>
<dbReference type="RefSeq" id="WP_152588190.1">
    <property type="nucleotide sequence ID" value="NZ_CP045226.1"/>
</dbReference>
<feature type="transmembrane region" description="Helical" evidence="5">
    <location>
        <begin position="275"/>
        <end position="293"/>
    </location>
</feature>
<accession>A0A5P8VTN8</accession>
<evidence type="ECO:0000256" key="2">
    <source>
        <dbReference type="ARBA" id="ARBA00022692"/>
    </source>
</evidence>
<dbReference type="PANTHER" id="PTHR43424:SF1">
    <property type="entry name" value="LOCUS PUTATIVE PROTEIN 1-RELATED"/>
    <property type="match status" value="1"/>
</dbReference>
<feature type="transmembrane region" description="Helical" evidence="5">
    <location>
        <begin position="313"/>
        <end position="337"/>
    </location>
</feature>
<evidence type="ECO:0000256" key="3">
    <source>
        <dbReference type="ARBA" id="ARBA00022989"/>
    </source>
</evidence>
<keyword evidence="4 5" id="KW-0472">Membrane</keyword>
<dbReference type="EMBL" id="CP045226">
    <property type="protein sequence ID" value="QFS43259.1"/>
    <property type="molecule type" value="Genomic_DNA"/>
</dbReference>
<proteinExistence type="predicted"/>
<reference evidence="6 7" key="1">
    <citation type="submission" date="2019-10" db="EMBL/GenBank/DDBJ databases">
        <title>Genomic and transcriptomic insights into the perfect genentic adaptation of a filamentous nitrogen-fixing cyanobacterium to rice fields.</title>
        <authorList>
            <person name="Chen Z."/>
        </authorList>
    </citation>
    <scope>NUCLEOTIDE SEQUENCE [LARGE SCALE GENOMIC DNA]</scope>
    <source>
        <strain evidence="6">CCNUC1</strain>
    </source>
</reference>
<evidence type="ECO:0000256" key="5">
    <source>
        <dbReference type="SAM" id="Phobius"/>
    </source>
</evidence>
<dbReference type="InterPro" id="IPR052556">
    <property type="entry name" value="PolySynth_Transporter"/>
</dbReference>
<dbReference type="Pfam" id="PF01943">
    <property type="entry name" value="Polysacc_synt"/>
    <property type="match status" value="1"/>
</dbReference>
<keyword evidence="7" id="KW-1185">Reference proteome</keyword>
<dbReference type="GO" id="GO:0016020">
    <property type="term" value="C:membrane"/>
    <property type="evidence" value="ECO:0007669"/>
    <property type="project" value="UniProtKB-SubCell"/>
</dbReference>
<dbReference type="Proteomes" id="UP000326678">
    <property type="component" value="Chromosome Gxm1"/>
</dbReference>
<feature type="transmembrane region" description="Helical" evidence="5">
    <location>
        <begin position="187"/>
        <end position="209"/>
    </location>
</feature>
<gene>
    <name evidence="6" type="ORF">GXM_00732</name>
</gene>